<gene>
    <name evidence="5" type="ORF">GCM10008106_21720</name>
</gene>
<sequence length="340" mass="39146">MVFSGGVDSTLLYALWYEETMQPMPTFTATFEVRYQRKYTDPRFVDKLQGLYPSLHHPVAISLSKVQEFWDDYIKDLDMPIGDSASFLTWMIAKEAKEEVQVLISGAGADELFGGYNRHAAYAKYLRNPSLYSSLKWALPLLGGIRSVHKFLSAVDSNASKTFLRMAALENPTADFEESLLGFYPQNKSPYKAALEWDRTVYLVNDILKIHDNACMAHGIEGRAPYLSQELIAMSQGMTEEEHLKLLGKQWLKEALIKRGLGGIARRKKLGFGLPLQEWLQEKEFRNWVFSEISRLAPPWEAHFPEQIRRFVQAPERIESSKFLQVWNLFLLLSWLEKHS</sequence>
<evidence type="ECO:0000256" key="2">
    <source>
        <dbReference type="ARBA" id="ARBA00012737"/>
    </source>
</evidence>
<comment type="caution">
    <text evidence="5">The sequence shown here is derived from an EMBL/GenBank/DDBJ whole genome shotgun (WGS) entry which is preliminary data.</text>
</comment>
<reference evidence="5" key="2">
    <citation type="submission" date="2020-09" db="EMBL/GenBank/DDBJ databases">
        <authorList>
            <person name="Sun Q."/>
            <person name="Kim S."/>
        </authorList>
    </citation>
    <scope>NUCLEOTIDE SEQUENCE</scope>
    <source>
        <strain evidence="5">KCTC 23224</strain>
    </source>
</reference>
<evidence type="ECO:0000313" key="5">
    <source>
        <dbReference type="EMBL" id="GHB40179.1"/>
    </source>
</evidence>
<evidence type="ECO:0000313" key="6">
    <source>
        <dbReference type="Proteomes" id="UP000642809"/>
    </source>
</evidence>
<comment type="catalytic activity">
    <reaction evidence="3">
        <text>L-aspartate + L-glutamine + ATP + H2O = L-asparagine + L-glutamate + AMP + diphosphate + H(+)</text>
        <dbReference type="Rhea" id="RHEA:12228"/>
        <dbReference type="ChEBI" id="CHEBI:15377"/>
        <dbReference type="ChEBI" id="CHEBI:15378"/>
        <dbReference type="ChEBI" id="CHEBI:29985"/>
        <dbReference type="ChEBI" id="CHEBI:29991"/>
        <dbReference type="ChEBI" id="CHEBI:30616"/>
        <dbReference type="ChEBI" id="CHEBI:33019"/>
        <dbReference type="ChEBI" id="CHEBI:58048"/>
        <dbReference type="ChEBI" id="CHEBI:58359"/>
        <dbReference type="ChEBI" id="CHEBI:456215"/>
        <dbReference type="EC" id="6.3.5.4"/>
    </reaction>
</comment>
<accession>A0A8J3G5L4</accession>
<keyword evidence="6" id="KW-1185">Reference proteome</keyword>
<dbReference type="GO" id="GO:0004066">
    <property type="term" value="F:asparagine synthase (glutamine-hydrolyzing) activity"/>
    <property type="evidence" value="ECO:0007669"/>
    <property type="project" value="UniProtKB-EC"/>
</dbReference>
<dbReference type="EMBL" id="BMYF01000012">
    <property type="protein sequence ID" value="GHB40179.1"/>
    <property type="molecule type" value="Genomic_DNA"/>
</dbReference>
<dbReference type="InterPro" id="IPR001962">
    <property type="entry name" value="Asn_synthase"/>
</dbReference>
<protein>
    <recommendedName>
        <fullName evidence="2">asparagine synthase (glutamine-hydrolyzing)</fullName>
        <ecNumber evidence="2">6.3.5.4</ecNumber>
    </recommendedName>
</protein>
<evidence type="ECO:0000256" key="3">
    <source>
        <dbReference type="ARBA" id="ARBA00048741"/>
    </source>
</evidence>
<dbReference type="InterPro" id="IPR051786">
    <property type="entry name" value="ASN_synthetase/amidase"/>
</dbReference>
<dbReference type="Gene3D" id="3.40.50.620">
    <property type="entry name" value="HUPs"/>
    <property type="match status" value="1"/>
</dbReference>
<dbReference type="PANTHER" id="PTHR43284:SF1">
    <property type="entry name" value="ASPARAGINE SYNTHETASE"/>
    <property type="match status" value="1"/>
</dbReference>
<name>A0A8J3G5L4_9BACT</name>
<dbReference type="GO" id="GO:0005829">
    <property type="term" value="C:cytosol"/>
    <property type="evidence" value="ECO:0007669"/>
    <property type="project" value="TreeGrafter"/>
</dbReference>
<dbReference type="EC" id="6.3.5.4" evidence="2"/>
<organism evidence="5 6">
    <name type="scientific">Mongoliitalea lutea</name>
    <dbReference type="NCBI Taxonomy" id="849756"/>
    <lineage>
        <taxon>Bacteria</taxon>
        <taxon>Pseudomonadati</taxon>
        <taxon>Bacteroidota</taxon>
        <taxon>Cytophagia</taxon>
        <taxon>Cytophagales</taxon>
        <taxon>Cyclobacteriaceae</taxon>
        <taxon>Mongoliitalea</taxon>
    </lineage>
</organism>
<dbReference type="Pfam" id="PF00733">
    <property type="entry name" value="Asn_synthase"/>
    <property type="match status" value="1"/>
</dbReference>
<dbReference type="AlphaFoldDB" id="A0A8J3G5L4"/>
<reference evidence="5" key="1">
    <citation type="journal article" date="2014" name="Int. J. Syst. Evol. Microbiol.">
        <title>Complete genome sequence of Corynebacterium casei LMG S-19264T (=DSM 44701T), isolated from a smear-ripened cheese.</title>
        <authorList>
            <consortium name="US DOE Joint Genome Institute (JGI-PGF)"/>
            <person name="Walter F."/>
            <person name="Albersmeier A."/>
            <person name="Kalinowski J."/>
            <person name="Ruckert C."/>
        </authorList>
    </citation>
    <scope>NUCLEOTIDE SEQUENCE</scope>
    <source>
        <strain evidence="5">KCTC 23224</strain>
    </source>
</reference>
<evidence type="ECO:0000256" key="1">
    <source>
        <dbReference type="ARBA" id="ARBA00005187"/>
    </source>
</evidence>
<dbReference type="GO" id="GO:0006529">
    <property type="term" value="P:asparagine biosynthetic process"/>
    <property type="evidence" value="ECO:0007669"/>
    <property type="project" value="InterPro"/>
</dbReference>
<dbReference type="Proteomes" id="UP000642809">
    <property type="component" value="Unassembled WGS sequence"/>
</dbReference>
<dbReference type="PANTHER" id="PTHR43284">
    <property type="entry name" value="ASPARAGINE SYNTHETASE (GLUTAMINE-HYDROLYZING)"/>
    <property type="match status" value="1"/>
</dbReference>
<dbReference type="CDD" id="cd01991">
    <property type="entry name" value="Asn_synthase_B_C"/>
    <property type="match status" value="1"/>
</dbReference>
<comment type="pathway">
    <text evidence="1">Amino-acid biosynthesis; L-asparagine biosynthesis; L-asparagine from L-aspartate (L-Gln route): step 1/1.</text>
</comment>
<evidence type="ECO:0000259" key="4">
    <source>
        <dbReference type="Pfam" id="PF00733"/>
    </source>
</evidence>
<dbReference type="RefSeq" id="WP_229800598.1">
    <property type="nucleotide sequence ID" value="NZ_BMYF01000012.1"/>
</dbReference>
<feature type="domain" description="Asparagine synthetase" evidence="4">
    <location>
        <begin position="2"/>
        <end position="337"/>
    </location>
</feature>
<dbReference type="SUPFAM" id="SSF52402">
    <property type="entry name" value="Adenine nucleotide alpha hydrolases-like"/>
    <property type="match status" value="1"/>
</dbReference>
<proteinExistence type="predicted"/>
<dbReference type="InterPro" id="IPR014729">
    <property type="entry name" value="Rossmann-like_a/b/a_fold"/>
</dbReference>